<name>A0A067P9C5_9AGAM</name>
<evidence type="ECO:0000256" key="13">
    <source>
        <dbReference type="ARBA" id="ARBA00060700"/>
    </source>
</evidence>
<dbReference type="InterPro" id="IPR016193">
    <property type="entry name" value="Cytidine_deaminase-like"/>
</dbReference>
<evidence type="ECO:0000256" key="10">
    <source>
        <dbReference type="ARBA" id="ARBA00023242"/>
    </source>
</evidence>
<comment type="function">
    <text evidence="12">Catalyzes the hydrolytic deamination of cytosine to uracil or 5-methylcytosine to thymine. Is involved in the pyrimidine salvage pathway, which allows the cell to utilize cytosine for pyrimidine nucleotide synthesis.</text>
</comment>
<dbReference type="Proteomes" id="UP000027265">
    <property type="component" value="Unassembled WGS sequence"/>
</dbReference>
<evidence type="ECO:0000256" key="7">
    <source>
        <dbReference type="ARBA" id="ARBA00022723"/>
    </source>
</evidence>
<keyword evidence="7" id="KW-0479">Metal-binding</keyword>
<keyword evidence="9" id="KW-0862">Zinc</keyword>
<evidence type="ECO:0000256" key="8">
    <source>
        <dbReference type="ARBA" id="ARBA00022801"/>
    </source>
</evidence>
<comment type="catalytic activity">
    <reaction evidence="11">
        <text>cytosine + H2O + H(+) = uracil + NH4(+)</text>
        <dbReference type="Rhea" id="RHEA:20605"/>
        <dbReference type="ChEBI" id="CHEBI:15377"/>
        <dbReference type="ChEBI" id="CHEBI:15378"/>
        <dbReference type="ChEBI" id="CHEBI:16040"/>
        <dbReference type="ChEBI" id="CHEBI:17568"/>
        <dbReference type="ChEBI" id="CHEBI:28938"/>
        <dbReference type="EC" id="3.5.4.1"/>
    </reaction>
</comment>
<dbReference type="GO" id="GO:0008835">
    <property type="term" value="F:diaminohydroxyphosphoribosylaminopyrimidine deaminase activity"/>
    <property type="evidence" value="ECO:0007669"/>
    <property type="project" value="TreeGrafter"/>
</dbReference>
<dbReference type="PROSITE" id="PS00903">
    <property type="entry name" value="CYT_DCMP_DEAMINASES_1"/>
    <property type="match status" value="1"/>
</dbReference>
<feature type="domain" description="CMP/dCMP-type deaminase" evidence="17">
    <location>
        <begin position="5"/>
        <end position="127"/>
    </location>
</feature>
<dbReference type="HOGENOM" id="CLU_025810_7_2_1"/>
<dbReference type="InParanoid" id="A0A067P9C5"/>
<dbReference type="Gene3D" id="3.40.140.10">
    <property type="entry name" value="Cytidine Deaminase, domain 2"/>
    <property type="match status" value="1"/>
</dbReference>
<evidence type="ECO:0000256" key="1">
    <source>
        <dbReference type="ARBA" id="ARBA00001947"/>
    </source>
</evidence>
<dbReference type="PROSITE" id="PS51747">
    <property type="entry name" value="CYT_DCMP_DEAMINASES_2"/>
    <property type="match status" value="1"/>
</dbReference>
<keyword evidence="8" id="KW-0378">Hydrolase</keyword>
<evidence type="ECO:0000256" key="5">
    <source>
        <dbReference type="ARBA" id="ARBA00011738"/>
    </source>
</evidence>
<sequence length="162" mass="17737">MSLQEIDALGLQAAIAQAKKSYSEGGIPIGSSLVHHPKGSTPKILAASHNQRIQKESATLHGEISALEAAGRLKAQIYRESTIYTTLSPCMMCTGAILLYKIPRVVIGENKNFVGGEELLKSNGVEVIVLENEECKELMTKFMQEKPEEWFEDIGEYTPGTD</sequence>
<dbReference type="InterPro" id="IPR002125">
    <property type="entry name" value="CMP_dCMP_dom"/>
</dbReference>
<dbReference type="GO" id="GO:0019858">
    <property type="term" value="P:cytosine metabolic process"/>
    <property type="evidence" value="ECO:0007669"/>
    <property type="project" value="UniProtKB-ARBA"/>
</dbReference>
<dbReference type="GO" id="GO:0008270">
    <property type="term" value="F:zinc ion binding"/>
    <property type="evidence" value="ECO:0007669"/>
    <property type="project" value="InterPro"/>
</dbReference>
<evidence type="ECO:0000256" key="2">
    <source>
        <dbReference type="ARBA" id="ARBA00004123"/>
    </source>
</evidence>
<comment type="subcellular location">
    <subcellularLocation>
        <location evidence="3">Cytoplasm</location>
    </subcellularLocation>
    <subcellularLocation>
        <location evidence="2">Nucleus</location>
    </subcellularLocation>
</comment>
<dbReference type="InterPro" id="IPR016192">
    <property type="entry name" value="APOBEC/CMP_deaminase_Zn-bd"/>
</dbReference>
<dbReference type="CDD" id="cd01285">
    <property type="entry name" value="nucleoside_deaminase"/>
    <property type="match status" value="1"/>
</dbReference>
<dbReference type="GO" id="GO:0005634">
    <property type="term" value="C:nucleus"/>
    <property type="evidence" value="ECO:0007669"/>
    <property type="project" value="UniProtKB-SubCell"/>
</dbReference>
<proteinExistence type="inferred from homology"/>
<evidence type="ECO:0000256" key="6">
    <source>
        <dbReference type="ARBA" id="ARBA00022490"/>
    </source>
</evidence>
<evidence type="ECO:0000256" key="14">
    <source>
        <dbReference type="ARBA" id="ARBA00066550"/>
    </source>
</evidence>
<comment type="cofactor">
    <cofactor evidence="1">
        <name>Zn(2+)</name>
        <dbReference type="ChEBI" id="CHEBI:29105"/>
    </cofactor>
</comment>
<dbReference type="STRING" id="933084.A0A067P9C5"/>
<dbReference type="FunFam" id="3.40.140.10:FF:000016">
    <property type="entry name" value="Cytosine deaminase"/>
    <property type="match status" value="1"/>
</dbReference>
<gene>
    <name evidence="18" type="ORF">JAAARDRAFT_41225</name>
</gene>
<evidence type="ECO:0000256" key="11">
    <source>
        <dbReference type="ARBA" id="ARBA00050113"/>
    </source>
</evidence>
<dbReference type="PANTHER" id="PTHR11079:SF190">
    <property type="entry name" value="CYTOSINE DEAMINASE"/>
    <property type="match status" value="1"/>
</dbReference>
<dbReference type="Pfam" id="PF00383">
    <property type="entry name" value="dCMP_cyt_deam_1"/>
    <property type="match status" value="1"/>
</dbReference>
<evidence type="ECO:0000256" key="16">
    <source>
        <dbReference type="ARBA" id="ARBA00084039"/>
    </source>
</evidence>
<evidence type="ECO:0000256" key="3">
    <source>
        <dbReference type="ARBA" id="ARBA00004496"/>
    </source>
</evidence>
<evidence type="ECO:0000256" key="4">
    <source>
        <dbReference type="ARBA" id="ARBA00006576"/>
    </source>
</evidence>
<keyword evidence="10" id="KW-0539">Nucleus</keyword>
<evidence type="ECO:0000259" key="17">
    <source>
        <dbReference type="PROSITE" id="PS51747"/>
    </source>
</evidence>
<organism evidence="18 19">
    <name type="scientific">Jaapia argillacea MUCL 33604</name>
    <dbReference type="NCBI Taxonomy" id="933084"/>
    <lineage>
        <taxon>Eukaryota</taxon>
        <taxon>Fungi</taxon>
        <taxon>Dikarya</taxon>
        <taxon>Basidiomycota</taxon>
        <taxon>Agaricomycotina</taxon>
        <taxon>Agaricomycetes</taxon>
        <taxon>Agaricomycetidae</taxon>
        <taxon>Jaapiales</taxon>
        <taxon>Jaapiaceae</taxon>
        <taxon>Jaapia</taxon>
    </lineage>
</organism>
<comment type="subunit">
    <text evidence="5">Homodimer.</text>
</comment>
<dbReference type="GO" id="GO:0046087">
    <property type="term" value="P:cytidine metabolic process"/>
    <property type="evidence" value="ECO:0007669"/>
    <property type="project" value="TreeGrafter"/>
</dbReference>
<evidence type="ECO:0000256" key="12">
    <source>
        <dbReference type="ARBA" id="ARBA00056232"/>
    </source>
</evidence>
<reference evidence="19" key="1">
    <citation type="journal article" date="2014" name="Proc. Natl. Acad. Sci. U.S.A.">
        <title>Extensive sampling of basidiomycete genomes demonstrates inadequacy of the white-rot/brown-rot paradigm for wood decay fungi.</title>
        <authorList>
            <person name="Riley R."/>
            <person name="Salamov A.A."/>
            <person name="Brown D.W."/>
            <person name="Nagy L.G."/>
            <person name="Floudas D."/>
            <person name="Held B.W."/>
            <person name="Levasseur A."/>
            <person name="Lombard V."/>
            <person name="Morin E."/>
            <person name="Otillar R."/>
            <person name="Lindquist E.A."/>
            <person name="Sun H."/>
            <person name="LaButti K.M."/>
            <person name="Schmutz J."/>
            <person name="Jabbour D."/>
            <person name="Luo H."/>
            <person name="Baker S.E."/>
            <person name="Pisabarro A.G."/>
            <person name="Walton J.D."/>
            <person name="Blanchette R.A."/>
            <person name="Henrissat B."/>
            <person name="Martin F."/>
            <person name="Cullen D."/>
            <person name="Hibbett D.S."/>
            <person name="Grigoriev I.V."/>
        </authorList>
    </citation>
    <scope>NUCLEOTIDE SEQUENCE [LARGE SCALE GENOMIC DNA]</scope>
    <source>
        <strain evidence="19">MUCL 33604</strain>
    </source>
</reference>
<comment type="pathway">
    <text evidence="13">Pyrimidine metabolism; UMP biosynthesis via salvage pathway; uracil from cytosine: step 1/1.</text>
</comment>
<dbReference type="EC" id="3.5.4.1" evidence="14"/>
<evidence type="ECO:0000256" key="15">
    <source>
        <dbReference type="ARBA" id="ARBA00074321"/>
    </source>
</evidence>
<evidence type="ECO:0000256" key="9">
    <source>
        <dbReference type="ARBA" id="ARBA00022833"/>
    </source>
</evidence>
<evidence type="ECO:0000313" key="18">
    <source>
        <dbReference type="EMBL" id="KDQ51374.1"/>
    </source>
</evidence>
<keyword evidence="19" id="KW-1185">Reference proteome</keyword>
<dbReference type="EMBL" id="KL197749">
    <property type="protein sequence ID" value="KDQ51374.1"/>
    <property type="molecule type" value="Genomic_DNA"/>
</dbReference>
<dbReference type="SUPFAM" id="SSF53927">
    <property type="entry name" value="Cytidine deaminase-like"/>
    <property type="match status" value="1"/>
</dbReference>
<dbReference type="GO" id="GO:0004131">
    <property type="term" value="F:cytosine deaminase activity"/>
    <property type="evidence" value="ECO:0007669"/>
    <property type="project" value="UniProtKB-EC"/>
</dbReference>
<keyword evidence="6" id="KW-0963">Cytoplasm</keyword>
<dbReference type="PANTHER" id="PTHR11079">
    <property type="entry name" value="CYTOSINE DEAMINASE FAMILY MEMBER"/>
    <property type="match status" value="1"/>
</dbReference>
<dbReference type="AlphaFoldDB" id="A0A067P9C5"/>
<dbReference type="GO" id="GO:0008655">
    <property type="term" value="P:pyrimidine-containing compound salvage"/>
    <property type="evidence" value="ECO:0007669"/>
    <property type="project" value="TreeGrafter"/>
</dbReference>
<dbReference type="GO" id="GO:0005737">
    <property type="term" value="C:cytoplasm"/>
    <property type="evidence" value="ECO:0007669"/>
    <property type="project" value="UniProtKB-SubCell"/>
</dbReference>
<dbReference type="OrthoDB" id="408702at2759"/>
<evidence type="ECO:0000313" key="19">
    <source>
        <dbReference type="Proteomes" id="UP000027265"/>
    </source>
</evidence>
<protein>
    <recommendedName>
        <fullName evidence="15">Cytosine deaminase</fullName>
        <ecNumber evidence="14">3.5.4.1</ecNumber>
    </recommendedName>
    <alternativeName>
        <fullName evidence="16">Cytosine aminohydrolase</fullName>
    </alternativeName>
</protein>
<comment type="similarity">
    <text evidence="4">Belongs to the cytidine and deoxycytidylate deaminase family.</text>
</comment>
<accession>A0A067P9C5</accession>